<sequence length="499" mass="57419">MDDDFLTFFRVEDISLKDIDMNVERDYEDFDLDALFLKSSNVTFSSEETTTTEEEEDQKKMKKIKVKKDEDEDEDAMMRAFLFNCADEYVEKFWTVSEDVFLNKMWQKPSTKPTPSSASSDETSEEDESSGALFLDRLEALAKEDEDVKALFFLDDVTPAAEDGNEEKGFDLSRMTLSEDIRGNKNVLGEKLAANVRRHARDVLLFELERAGFLTAAEKKTKKKTKKQDEKEEDTNATIPTSPTRTPKKSSTIQPQPWDNLSFAIDRIRELQKSVVQIASSRSLNPSKNNYDDQKINIVADNVCSSLRDLNNIETRQLNRAKKAMKTTLSVPDGRVLRVIEDKFKHSRKVALVAFEKFCAKTTTTCEHNSIPRDDQENDKKLVNTPTRDTKHLKSEEETRGENDDVDDDDDDEGEKSKRHGKRVKKILSEWLYENFYPTGTRKRPVPTKVEKKMLAEKTGLTQTQVTDWFVNARARLWKPRVEGIVRSVIDELKNKEGM</sequence>
<dbReference type="PANTHER" id="PTHR11850">
    <property type="entry name" value="HOMEOBOX PROTEIN TRANSCRIPTION FACTORS"/>
    <property type="match status" value="1"/>
</dbReference>
<keyword evidence="8" id="KW-1185">Reference proteome</keyword>
<dbReference type="GO" id="GO:0005634">
    <property type="term" value="C:nucleus"/>
    <property type="evidence" value="ECO:0007669"/>
    <property type="project" value="UniProtKB-SubCell"/>
</dbReference>
<dbReference type="GO" id="GO:0006355">
    <property type="term" value="P:regulation of DNA-templated transcription"/>
    <property type="evidence" value="ECO:0007669"/>
    <property type="project" value="InterPro"/>
</dbReference>
<protein>
    <recommendedName>
        <fullName evidence="6">Homeobox domain-containing protein</fullName>
    </recommendedName>
</protein>
<reference evidence="7 8" key="1">
    <citation type="submission" date="2011-10" db="EMBL/GenBank/DDBJ databases">
        <authorList>
            <person name="Genoscope - CEA"/>
        </authorList>
    </citation>
    <scope>NUCLEOTIDE SEQUENCE [LARGE SCALE GENOMIC DNA]</scope>
    <source>
        <strain evidence="7 8">RCC 1105</strain>
    </source>
</reference>
<dbReference type="SMART" id="SM00389">
    <property type="entry name" value="HOX"/>
    <property type="match status" value="1"/>
</dbReference>
<organism evidence="7 8">
    <name type="scientific">Bathycoccus prasinos</name>
    <dbReference type="NCBI Taxonomy" id="41875"/>
    <lineage>
        <taxon>Eukaryota</taxon>
        <taxon>Viridiplantae</taxon>
        <taxon>Chlorophyta</taxon>
        <taxon>Mamiellophyceae</taxon>
        <taxon>Mamiellales</taxon>
        <taxon>Bathycoccaceae</taxon>
        <taxon>Bathycoccus</taxon>
    </lineage>
</organism>
<feature type="compositionally biased region" description="Basic and acidic residues" evidence="5">
    <location>
        <begin position="370"/>
        <end position="403"/>
    </location>
</feature>
<dbReference type="InterPro" id="IPR008422">
    <property type="entry name" value="KN_HD"/>
</dbReference>
<dbReference type="Gene3D" id="1.10.10.60">
    <property type="entry name" value="Homeodomain-like"/>
    <property type="match status" value="1"/>
</dbReference>
<dbReference type="InterPro" id="IPR009057">
    <property type="entry name" value="Homeodomain-like_sf"/>
</dbReference>
<comment type="subcellular location">
    <subcellularLocation>
        <location evidence="4">Nucleus</location>
    </subcellularLocation>
</comment>
<dbReference type="GeneID" id="19015131"/>
<dbReference type="SUPFAM" id="SSF46689">
    <property type="entry name" value="Homeodomain-like"/>
    <property type="match status" value="1"/>
</dbReference>
<gene>
    <name evidence="7" type="ORF">Bathy06g01510</name>
</gene>
<dbReference type="eggNOG" id="KOG0773">
    <property type="taxonomic scope" value="Eukaryota"/>
</dbReference>
<evidence type="ECO:0000256" key="3">
    <source>
        <dbReference type="ARBA" id="ARBA00023242"/>
    </source>
</evidence>
<evidence type="ECO:0000256" key="4">
    <source>
        <dbReference type="PROSITE-ProRule" id="PRU00108"/>
    </source>
</evidence>
<evidence type="ECO:0000313" key="7">
    <source>
        <dbReference type="EMBL" id="CCO17037.1"/>
    </source>
</evidence>
<dbReference type="CDD" id="cd00086">
    <property type="entry name" value="homeodomain"/>
    <property type="match status" value="1"/>
</dbReference>
<feature type="region of interest" description="Disordered" evidence="5">
    <location>
        <begin position="107"/>
        <end position="130"/>
    </location>
</feature>
<dbReference type="Pfam" id="PF05920">
    <property type="entry name" value="Homeobox_KN"/>
    <property type="match status" value="1"/>
</dbReference>
<accession>K8EFX1</accession>
<dbReference type="Proteomes" id="UP000198341">
    <property type="component" value="Chromosome 6"/>
</dbReference>
<keyword evidence="3 4" id="KW-0539">Nucleus</keyword>
<evidence type="ECO:0000256" key="1">
    <source>
        <dbReference type="ARBA" id="ARBA00023125"/>
    </source>
</evidence>
<dbReference type="AlphaFoldDB" id="K8EFX1"/>
<evidence type="ECO:0000259" key="6">
    <source>
        <dbReference type="PROSITE" id="PS50071"/>
    </source>
</evidence>
<keyword evidence="1 4" id="KW-0238">DNA-binding</keyword>
<name>K8EFX1_9CHLO</name>
<feature type="domain" description="Homeobox" evidence="6">
    <location>
        <begin position="415"/>
        <end position="480"/>
    </location>
</feature>
<dbReference type="GO" id="GO:0003677">
    <property type="term" value="F:DNA binding"/>
    <property type="evidence" value="ECO:0007669"/>
    <property type="project" value="UniProtKB-UniRule"/>
</dbReference>
<feature type="compositionally biased region" description="Low complexity" evidence="5">
    <location>
        <begin position="238"/>
        <end position="253"/>
    </location>
</feature>
<feature type="DNA-binding region" description="Homeobox" evidence="4">
    <location>
        <begin position="417"/>
        <end position="481"/>
    </location>
</feature>
<dbReference type="KEGG" id="bpg:Bathy06g01510"/>
<dbReference type="InterPro" id="IPR050224">
    <property type="entry name" value="TALE_homeobox"/>
</dbReference>
<proteinExistence type="predicted"/>
<keyword evidence="2 4" id="KW-0371">Homeobox</keyword>
<evidence type="ECO:0000313" key="8">
    <source>
        <dbReference type="Proteomes" id="UP000198341"/>
    </source>
</evidence>
<dbReference type="PROSITE" id="PS50071">
    <property type="entry name" value="HOMEOBOX_2"/>
    <property type="match status" value="1"/>
</dbReference>
<dbReference type="RefSeq" id="XP_007512437.1">
    <property type="nucleotide sequence ID" value="XM_007512375.1"/>
</dbReference>
<dbReference type="EMBL" id="FO082273">
    <property type="protein sequence ID" value="CCO17037.1"/>
    <property type="molecule type" value="Genomic_DNA"/>
</dbReference>
<evidence type="ECO:0000256" key="2">
    <source>
        <dbReference type="ARBA" id="ARBA00023155"/>
    </source>
</evidence>
<dbReference type="InterPro" id="IPR001356">
    <property type="entry name" value="HD"/>
</dbReference>
<feature type="region of interest" description="Disordered" evidence="5">
    <location>
        <begin position="218"/>
        <end position="256"/>
    </location>
</feature>
<feature type="compositionally biased region" description="Acidic residues" evidence="5">
    <location>
        <begin position="404"/>
        <end position="414"/>
    </location>
</feature>
<feature type="compositionally biased region" description="Low complexity" evidence="5">
    <location>
        <begin position="108"/>
        <end position="121"/>
    </location>
</feature>
<evidence type="ECO:0000256" key="5">
    <source>
        <dbReference type="SAM" id="MobiDB-lite"/>
    </source>
</evidence>
<dbReference type="OrthoDB" id="10056939at2759"/>
<feature type="region of interest" description="Disordered" evidence="5">
    <location>
        <begin position="367"/>
        <end position="420"/>
    </location>
</feature>